<name>A0ABS4FMV7_9BACL</name>
<dbReference type="EMBL" id="JAGGKG010000001">
    <property type="protein sequence ID" value="MBP1903704.1"/>
    <property type="molecule type" value="Genomic_DNA"/>
</dbReference>
<sequence length="1117" mass="126380">MRIKKKINIFLSALLLFSSCSGVGSPNVNAQETEESVMATKKIASYLTSNNQEVKSTNIYPYQDSIFTKYPKLNAQINEDVGKGKIITKIEFLKGEEVVQTKFVNSQMFKGSVALAAEEVLVVSKDNISPSGATIAFKRVGTKWKMWGSKSWYQPVPSKAVKPTKIKGTNMDAYPGTFINHMAEFNRIESYKSDKYPGAGRFKEDYLDDSSTTLSKLNQPILNLDDPNCNLQVEWNKEVKYPLGTGFADTSTKVYDLKVTSLGHAKIYFSQFYNHTGLYEPGSSIMFYLSAYKYTIKTNTYRYPDRIKVYYKKGKDKPTPSDPKCTDPVPAQTVDGKDLEPAVRAEIKADTRGGEQFNVLQGIPTSESLYGNVFAKNYLYQNKFVQMTGKCTFEVTVNKTFTLQWEETTTVTDANGNSTEKTETKTKPQTVTKTYEVERPFSYWIIDNLEVYQIDEARLRNYAFDGEEISISPQNYDPPLYSTEETGGYEAPDPPSSIDTTGGVILGEDASGEEFPEDAENAVDKVKVTNDTFTFEGTTIMDGTQTEESGPTPGRIQQASQIGKDVLYSPYNMIPTTKTNKANQPSIGKIFYGLMSGNINGGEDKEYPINGINSVTVHTPVVLYPSVSDDQAHNQKTEPAQHRSAIILERPFTVHLPNSGQHTNYKGYGTRDYGKYVRDKQVKFPFDVYDVFRTTFYPKGTWIDVASYEEEVEFYLPVWVDEGFYDVEMRTFAENAPENPSEQTNANLDLAHHVAKAIVPVDVVGRLYDFHVTDIADFNWESVFRMEQSSRMHTGNSYWVGQGDIDGDPRYTSSQYTLPLRPGSHPVFKNLVTKTGYHFKFELKTKGNMFSAKDGIEIVPRFYFIPLEKVEGNPTPQIGERVPVDLYYHTNDKYFIQIGSKDDKEKRYVILNERLRNVPQVELEDTARYQYDVEKSFSEVNQISRAQYLAQYKDKTTKQKTMVGGYGGLFLSAPIRTYIGPKTELPTGVDPYRANAAIQKWYGEYSIPAGVYAVEKGTNIAEYGRTHQGLDDASPIFLKEGYIVVNFDLRSVQNGQRDTPHLQYIQGKLMNQWSQMEGFKKDVIDPYGRTLPIQDGDVIYYDGKYSSRSDFVPMVTH</sequence>
<keyword evidence="2" id="KW-0732">Signal</keyword>
<comment type="caution">
    <text evidence="4">The sequence shown here is derived from an EMBL/GenBank/DDBJ whole genome shotgun (WGS) entry which is preliminary data.</text>
</comment>
<dbReference type="RefSeq" id="WP_210087373.1">
    <property type="nucleotide sequence ID" value="NZ_JAGGKG010000001.1"/>
</dbReference>
<dbReference type="Pfam" id="PF18964">
    <property type="entry name" value="DUF5704"/>
    <property type="match status" value="1"/>
</dbReference>
<evidence type="ECO:0000313" key="5">
    <source>
        <dbReference type="Proteomes" id="UP001519272"/>
    </source>
</evidence>
<evidence type="ECO:0000313" key="4">
    <source>
        <dbReference type="EMBL" id="MBP1903704.1"/>
    </source>
</evidence>
<accession>A0ABS4FMV7</accession>
<dbReference type="InterPro" id="IPR043759">
    <property type="entry name" value="DUF5704"/>
</dbReference>
<evidence type="ECO:0000259" key="3">
    <source>
        <dbReference type="Pfam" id="PF18964"/>
    </source>
</evidence>
<evidence type="ECO:0000256" key="1">
    <source>
        <dbReference type="SAM" id="MobiDB-lite"/>
    </source>
</evidence>
<dbReference type="PROSITE" id="PS51257">
    <property type="entry name" value="PROKAR_LIPOPROTEIN"/>
    <property type="match status" value="1"/>
</dbReference>
<feature type="chain" id="PRO_5047251377" description="DUF5704 domain-containing protein" evidence="2">
    <location>
        <begin position="31"/>
        <end position="1117"/>
    </location>
</feature>
<feature type="signal peptide" evidence="2">
    <location>
        <begin position="1"/>
        <end position="30"/>
    </location>
</feature>
<feature type="domain" description="DUF5704" evidence="3">
    <location>
        <begin position="357"/>
        <end position="531"/>
    </location>
</feature>
<proteinExistence type="predicted"/>
<gene>
    <name evidence="4" type="ORF">J2Z32_000316</name>
</gene>
<reference evidence="4 5" key="1">
    <citation type="submission" date="2021-03" db="EMBL/GenBank/DDBJ databases">
        <title>Genomic Encyclopedia of Type Strains, Phase IV (KMG-IV): sequencing the most valuable type-strain genomes for metagenomic binning, comparative biology and taxonomic classification.</title>
        <authorList>
            <person name="Goeker M."/>
        </authorList>
    </citation>
    <scope>NUCLEOTIDE SEQUENCE [LARGE SCALE GENOMIC DNA]</scope>
    <source>
        <strain evidence="4 5">DSM 14349</strain>
    </source>
</reference>
<protein>
    <recommendedName>
        <fullName evidence="3">DUF5704 domain-containing protein</fullName>
    </recommendedName>
</protein>
<keyword evidence="5" id="KW-1185">Reference proteome</keyword>
<feature type="region of interest" description="Disordered" evidence="1">
    <location>
        <begin position="314"/>
        <end position="335"/>
    </location>
</feature>
<evidence type="ECO:0000256" key="2">
    <source>
        <dbReference type="SAM" id="SignalP"/>
    </source>
</evidence>
<organism evidence="4 5">
    <name type="scientific">Paenibacillus turicensis</name>
    <dbReference type="NCBI Taxonomy" id="160487"/>
    <lineage>
        <taxon>Bacteria</taxon>
        <taxon>Bacillati</taxon>
        <taxon>Bacillota</taxon>
        <taxon>Bacilli</taxon>
        <taxon>Bacillales</taxon>
        <taxon>Paenibacillaceae</taxon>
        <taxon>Paenibacillus</taxon>
    </lineage>
</organism>
<dbReference type="Proteomes" id="UP001519272">
    <property type="component" value="Unassembled WGS sequence"/>
</dbReference>